<name>A0A815M947_9BILA</name>
<dbReference type="InterPro" id="IPR027417">
    <property type="entry name" value="P-loop_NTPase"/>
</dbReference>
<accession>A0A815M947</accession>
<protein>
    <recommendedName>
        <fullName evidence="5">G domain-containing protein</fullName>
    </recommendedName>
</protein>
<reference evidence="3" key="1">
    <citation type="submission" date="2021-02" db="EMBL/GenBank/DDBJ databases">
        <authorList>
            <person name="Nowell W R."/>
        </authorList>
    </citation>
    <scope>NUCLEOTIDE SEQUENCE</scope>
</reference>
<evidence type="ECO:0000256" key="1">
    <source>
        <dbReference type="SAM" id="MobiDB-lite"/>
    </source>
</evidence>
<dbReference type="EMBL" id="CAJNOL010001805">
    <property type="protein sequence ID" value="CAF1421365.1"/>
    <property type="molecule type" value="Genomic_DNA"/>
</dbReference>
<dbReference type="Proteomes" id="UP000663870">
    <property type="component" value="Unassembled WGS sequence"/>
</dbReference>
<comment type="caution">
    <text evidence="3">The sequence shown here is derived from an EMBL/GenBank/DDBJ whole genome shotgun (WGS) entry which is preliminary data.</text>
</comment>
<feature type="region of interest" description="Disordered" evidence="1">
    <location>
        <begin position="307"/>
        <end position="332"/>
    </location>
</feature>
<proteinExistence type="predicted"/>
<dbReference type="SUPFAM" id="SSF52540">
    <property type="entry name" value="P-loop containing nucleoside triphosphate hydrolases"/>
    <property type="match status" value="1"/>
</dbReference>
<dbReference type="EMBL" id="CAJNOH010001048">
    <property type="protein sequence ID" value="CAF1168601.1"/>
    <property type="molecule type" value="Genomic_DNA"/>
</dbReference>
<evidence type="ECO:0008006" key="5">
    <source>
        <dbReference type="Google" id="ProtNLM"/>
    </source>
</evidence>
<sequence length="776" mass="89728">MFFFIAVDEHHFSNNQQMMSSPNFIQRKAVDVSGQLGSLYDASSDTLLKCCRVEKLEKTQFHKDSICHVFQGTQVNNVIHLLKAIKFDDALLQSILLGMVRPFGISSVINYNQPINNNTHFLYSSYTCRTDKLNVTAGEVNQNISLPSDLNNATHMITEIIYGFEILCVIQAPTTESSVQIEHLLNRISKQLQSSDKPLKLTDKEERQINELSNVTIYASEICCNDLNVDELLDRHFSKENSSVILWYSSDRLKREKSDRWKQIYQEITAQRQQATQQISLIYVDFSQFSRNLEDFHVKNLPIQSSFDTRRRHHREHPLPSNPQEQPLLTSSPSSVTEINVLLMGETGVGKSTFINAFVNYLIFDTLEQAQQNEPIVLIPVSFLITIGDQFNEFIVKFGDIDSNENHEHQGQSVTQQCKSYIFKLNEKLCLRLIDTPGMGDTRGLVQDEINIDHILTYVNNLSHLNAICLLFKPNESRLNMFFSSCVNQLLIYLTPIFYNNIIFCFTNARSTFFAPGNTGSLLREMFKQEHLKDIPFEKKNTFCFDSESFRYLAAKKRGVEFDEFVKQESINSWTTSVTESIRLLHFILKLKPYDLNEWQSIRKASLEISILARPLMETLRLILYNWKLRETGTVTERIVLNSNFVKSELCSNCAQSNVVQDMDPFTPVLKRFLEEERHISDVYNSNQPMNKGIKDALRSIRQTREQNKKQILKSNEKLSLRQQYEIIGELKAMPDVKNQIKDMTKTRRLKMQANEYSVKLPQTKSKVFSQFTSSQ</sequence>
<gene>
    <name evidence="3" type="ORF">JXQ802_LOCUS35872</name>
    <name evidence="2" type="ORF">PYM288_LOCUS23142</name>
</gene>
<evidence type="ECO:0000313" key="3">
    <source>
        <dbReference type="EMBL" id="CAF1421365.1"/>
    </source>
</evidence>
<dbReference type="AlphaFoldDB" id="A0A815M947"/>
<feature type="compositionally biased region" description="Polar residues" evidence="1">
    <location>
        <begin position="322"/>
        <end position="332"/>
    </location>
</feature>
<evidence type="ECO:0000313" key="4">
    <source>
        <dbReference type="Proteomes" id="UP000663870"/>
    </source>
</evidence>
<dbReference type="InterPro" id="IPR025662">
    <property type="entry name" value="Sigma_54_int_dom_ATP-bd_1"/>
</dbReference>
<evidence type="ECO:0000313" key="2">
    <source>
        <dbReference type="EMBL" id="CAF1168601.1"/>
    </source>
</evidence>
<dbReference type="PROSITE" id="PS00675">
    <property type="entry name" value="SIGMA54_INTERACT_1"/>
    <property type="match status" value="1"/>
</dbReference>
<dbReference type="Proteomes" id="UP000663854">
    <property type="component" value="Unassembled WGS sequence"/>
</dbReference>
<dbReference type="PANTHER" id="PTHR32046:SF11">
    <property type="entry name" value="IMMUNE-ASSOCIATED NUCLEOTIDE-BINDING PROTEIN 10-LIKE"/>
    <property type="match status" value="1"/>
</dbReference>
<organism evidence="3 4">
    <name type="scientific">Rotaria sordida</name>
    <dbReference type="NCBI Taxonomy" id="392033"/>
    <lineage>
        <taxon>Eukaryota</taxon>
        <taxon>Metazoa</taxon>
        <taxon>Spiralia</taxon>
        <taxon>Gnathifera</taxon>
        <taxon>Rotifera</taxon>
        <taxon>Eurotatoria</taxon>
        <taxon>Bdelloidea</taxon>
        <taxon>Philodinida</taxon>
        <taxon>Philodinidae</taxon>
        <taxon>Rotaria</taxon>
    </lineage>
</organism>
<keyword evidence="4" id="KW-1185">Reference proteome</keyword>
<dbReference type="Gene3D" id="3.40.50.300">
    <property type="entry name" value="P-loop containing nucleotide triphosphate hydrolases"/>
    <property type="match status" value="1"/>
</dbReference>
<dbReference type="PANTHER" id="PTHR32046">
    <property type="entry name" value="G DOMAIN-CONTAINING PROTEIN"/>
    <property type="match status" value="1"/>
</dbReference>